<name>A0AA37PGF2_9PEZI</name>
<evidence type="ECO:0000313" key="2">
    <source>
        <dbReference type="EMBL" id="GKT51699.1"/>
    </source>
</evidence>
<accession>A0AA37PGF2</accession>
<feature type="region of interest" description="Disordered" evidence="1">
    <location>
        <begin position="361"/>
        <end position="380"/>
    </location>
</feature>
<organism evidence="2 3">
    <name type="scientific">Colletotrichum spaethianum</name>
    <dbReference type="NCBI Taxonomy" id="700344"/>
    <lineage>
        <taxon>Eukaryota</taxon>
        <taxon>Fungi</taxon>
        <taxon>Dikarya</taxon>
        <taxon>Ascomycota</taxon>
        <taxon>Pezizomycotina</taxon>
        <taxon>Sordariomycetes</taxon>
        <taxon>Hypocreomycetidae</taxon>
        <taxon>Glomerellales</taxon>
        <taxon>Glomerellaceae</taxon>
        <taxon>Colletotrichum</taxon>
        <taxon>Colletotrichum spaethianum species complex</taxon>
    </lineage>
</organism>
<proteinExistence type="predicted"/>
<feature type="region of interest" description="Disordered" evidence="1">
    <location>
        <begin position="85"/>
        <end position="149"/>
    </location>
</feature>
<dbReference type="EMBL" id="BQXU01000052">
    <property type="protein sequence ID" value="GKT51699.1"/>
    <property type="molecule type" value="Genomic_DNA"/>
</dbReference>
<dbReference type="Proteomes" id="UP001055115">
    <property type="component" value="Unassembled WGS sequence"/>
</dbReference>
<feature type="compositionally biased region" description="Low complexity" evidence="1">
    <location>
        <begin position="118"/>
        <end position="130"/>
    </location>
</feature>
<dbReference type="GeneID" id="73332682"/>
<protein>
    <submittedName>
        <fullName evidence="2">Uncharacterized protein</fullName>
    </submittedName>
</protein>
<sequence>MAPVASDEIVFTYDKKAKEKVRKCGGSAKRKAVQLGLGARVFSAVVHFNPTYGKLDGAVYVPQGQSIPDVNRFLAELANGMQGIGGQRRVTRRRRGETTPKPSQTTVEAGDNKVGQLTDSATEESVASAAEDAEANEVVNEDSDAPHEIEANDNGVADICGIASDTQQGDACLDEDPTNPAQHEIPTETAPFSENRDDMTEDVAVVDTDPAAQTNAGEEDSFIGFLEVGMHDLFEMEAETTSRFDPSGPVDDSRQEEQPNTTMPDWEGGEVEKTRGDAVMENTAESNEEAPGRETKTQKTPTAAVAPVFRIAKNTKKIHRFFWQVSKQIRLARRQGEFEIGHIRQIRLGVKAVREVRATVQSRGNRNARPAYGARNPPRL</sequence>
<gene>
    <name evidence="2" type="ORF">ColSpa_11880</name>
</gene>
<dbReference type="RefSeq" id="XP_049134049.1">
    <property type="nucleotide sequence ID" value="XM_049278092.1"/>
</dbReference>
<comment type="caution">
    <text evidence="2">The sequence shown here is derived from an EMBL/GenBank/DDBJ whole genome shotgun (WGS) entry which is preliminary data.</text>
</comment>
<feature type="region of interest" description="Disordered" evidence="1">
    <location>
        <begin position="282"/>
        <end position="301"/>
    </location>
</feature>
<keyword evidence="3" id="KW-1185">Reference proteome</keyword>
<evidence type="ECO:0000256" key="1">
    <source>
        <dbReference type="SAM" id="MobiDB-lite"/>
    </source>
</evidence>
<reference evidence="2 3" key="1">
    <citation type="submission" date="2022-03" db="EMBL/GenBank/DDBJ databases">
        <title>Genome data of Colletotrichum spp.</title>
        <authorList>
            <person name="Utami Y.D."/>
            <person name="Hiruma K."/>
        </authorList>
    </citation>
    <scope>NUCLEOTIDE SEQUENCE [LARGE SCALE GENOMIC DNA]</scope>
    <source>
        <strain evidence="2 3">MAFF 239500</strain>
    </source>
</reference>
<feature type="region of interest" description="Disordered" evidence="1">
    <location>
        <begin position="239"/>
        <end position="272"/>
    </location>
</feature>
<feature type="compositionally biased region" description="Acidic residues" evidence="1">
    <location>
        <begin position="131"/>
        <end position="143"/>
    </location>
</feature>
<dbReference type="AlphaFoldDB" id="A0AA37PGF2"/>
<evidence type="ECO:0000313" key="3">
    <source>
        <dbReference type="Proteomes" id="UP001055115"/>
    </source>
</evidence>